<dbReference type="GeneTree" id="ENSGT00950000182933"/>
<organism evidence="10 11">
    <name type="scientific">Mastacembelus armatus</name>
    <name type="common">zig-zag eel</name>
    <dbReference type="NCBI Taxonomy" id="205130"/>
    <lineage>
        <taxon>Eukaryota</taxon>
        <taxon>Metazoa</taxon>
        <taxon>Chordata</taxon>
        <taxon>Craniata</taxon>
        <taxon>Vertebrata</taxon>
        <taxon>Euteleostomi</taxon>
        <taxon>Actinopterygii</taxon>
        <taxon>Neopterygii</taxon>
        <taxon>Teleostei</taxon>
        <taxon>Neoteleostei</taxon>
        <taxon>Acanthomorphata</taxon>
        <taxon>Anabantaria</taxon>
        <taxon>Synbranchiformes</taxon>
        <taxon>Mastacembelidae</taxon>
        <taxon>Mastacembelus</taxon>
    </lineage>
</organism>
<evidence type="ECO:0000259" key="9">
    <source>
        <dbReference type="PROSITE" id="PS51225"/>
    </source>
</evidence>
<proteinExistence type="inferred from homology"/>
<dbReference type="PROSITE" id="PS51225">
    <property type="entry name" value="MARVEL"/>
    <property type="match status" value="1"/>
</dbReference>
<feature type="transmembrane region" description="Helical" evidence="8">
    <location>
        <begin position="125"/>
        <end position="145"/>
    </location>
</feature>
<protein>
    <submittedName>
        <fullName evidence="10">Myeloid-associated differentiation marker-like</fullName>
    </submittedName>
</protein>
<dbReference type="GeneID" id="113127685"/>
<evidence type="ECO:0000256" key="6">
    <source>
        <dbReference type="ARBA" id="ARBA00034721"/>
    </source>
</evidence>
<feature type="transmembrane region" description="Helical" evidence="8">
    <location>
        <begin position="230"/>
        <end position="254"/>
    </location>
</feature>
<keyword evidence="4 8" id="KW-1133">Transmembrane helix</keyword>
<dbReference type="AlphaFoldDB" id="A0A3Q3LI98"/>
<comment type="subcellular location">
    <subcellularLocation>
        <location evidence="1">Membrane</location>
        <topology evidence="1">Multi-pass membrane protein</topology>
    </subcellularLocation>
</comment>
<keyword evidence="11" id="KW-1185">Reference proteome</keyword>
<feature type="transmembrane region" description="Helical" evidence="8">
    <location>
        <begin position="165"/>
        <end position="185"/>
    </location>
</feature>
<feature type="transmembrane region" description="Helical" evidence="8">
    <location>
        <begin position="57"/>
        <end position="79"/>
    </location>
</feature>
<feature type="transmembrane region" description="Helical" evidence="8">
    <location>
        <begin position="91"/>
        <end position="113"/>
    </location>
</feature>
<feature type="domain" description="MARVEL" evidence="9">
    <location>
        <begin position="10"/>
        <end position="150"/>
    </location>
</feature>
<dbReference type="PANTHER" id="PTHR17068">
    <property type="entry name" value="MYELOID-ASSOCIATED DIFFERENTIATION MARKER MYADM FAMILY MEMBER"/>
    <property type="match status" value="1"/>
</dbReference>
<dbReference type="RefSeq" id="XP_026158158.1">
    <property type="nucleotide sequence ID" value="XM_026302373.2"/>
</dbReference>
<dbReference type="OrthoDB" id="9948609at2759"/>
<dbReference type="InterPro" id="IPR008253">
    <property type="entry name" value="Marvel"/>
</dbReference>
<sequence length="298" mass="33456">MPVIVLEARDFTSPLFLVRTWEVLSSCTTFSLVASLEPSELNQNSSHLQHLNTFRCFCMFNWCFFFTLTLLIHILNVIQFHSLIPLSWKNLTMTVAVLGALMCLSASVVFSWLVMDHQGVTPRSVTAVVVSCLAFLAYTTESYILRTQAHEQRGYMGSMPGLLKILQLWGSCLMIPLVVEMLFGLREVQFQQLLVSCVSYGICVLMSLVTVVVILGDFAGQCLLPFDRFLAGFSLIGVLFYMMATVICFTKILQLQKIIFTEQAKLVIMETVVASITLLAYTVDLAFSVKLLCDRSHL</sequence>
<feature type="transmembrane region" description="Helical" evidence="8">
    <location>
        <begin position="266"/>
        <end position="289"/>
    </location>
</feature>
<evidence type="ECO:0000256" key="7">
    <source>
        <dbReference type="PROSITE-ProRule" id="PRU00581"/>
    </source>
</evidence>
<evidence type="ECO:0000256" key="5">
    <source>
        <dbReference type="ARBA" id="ARBA00023136"/>
    </source>
</evidence>
<keyword evidence="3" id="KW-0677">Repeat</keyword>
<dbReference type="PANTHER" id="PTHR17068:SF3">
    <property type="entry name" value="MYELOID-ASSOCIATED DIFFERENTIATION MARKER"/>
    <property type="match status" value="1"/>
</dbReference>
<evidence type="ECO:0000313" key="11">
    <source>
        <dbReference type="Proteomes" id="UP000261640"/>
    </source>
</evidence>
<evidence type="ECO:0000256" key="1">
    <source>
        <dbReference type="ARBA" id="ARBA00004141"/>
    </source>
</evidence>
<dbReference type="InParanoid" id="A0A3Q3LI98"/>
<dbReference type="GO" id="GO:0016020">
    <property type="term" value="C:membrane"/>
    <property type="evidence" value="ECO:0007669"/>
    <property type="project" value="UniProtKB-SubCell"/>
</dbReference>
<evidence type="ECO:0000256" key="3">
    <source>
        <dbReference type="ARBA" id="ARBA00022737"/>
    </source>
</evidence>
<dbReference type="Ensembl" id="ENSMAMT00000009363.2">
    <property type="protein sequence ID" value="ENSMAMP00000009124.1"/>
    <property type="gene ID" value="ENSMAMG00000006162.2"/>
</dbReference>
<reference evidence="10" key="1">
    <citation type="submission" date="2025-08" db="UniProtKB">
        <authorList>
            <consortium name="Ensembl"/>
        </authorList>
    </citation>
    <scope>IDENTIFICATION</scope>
</reference>
<dbReference type="InterPro" id="IPR047123">
    <property type="entry name" value="MYADM-like"/>
</dbReference>
<evidence type="ECO:0000313" key="10">
    <source>
        <dbReference type="Ensembl" id="ENSMAMP00000009124.1"/>
    </source>
</evidence>
<evidence type="ECO:0000256" key="4">
    <source>
        <dbReference type="ARBA" id="ARBA00022989"/>
    </source>
</evidence>
<evidence type="ECO:0000256" key="2">
    <source>
        <dbReference type="ARBA" id="ARBA00022692"/>
    </source>
</evidence>
<dbReference type="Proteomes" id="UP000261640">
    <property type="component" value="Unplaced"/>
</dbReference>
<feature type="transmembrane region" description="Helical" evidence="8">
    <location>
        <begin position="197"/>
        <end position="218"/>
    </location>
</feature>
<evidence type="ECO:0000256" key="8">
    <source>
        <dbReference type="SAM" id="Phobius"/>
    </source>
</evidence>
<name>A0A3Q3LI98_9TELE</name>
<keyword evidence="5 7" id="KW-0472">Membrane</keyword>
<accession>A0A3Q3LI98</accession>
<keyword evidence="2 7" id="KW-0812">Transmembrane</keyword>
<comment type="similarity">
    <text evidence="6">Belongs to the MAL family.</text>
</comment>
<reference evidence="10" key="2">
    <citation type="submission" date="2025-09" db="UniProtKB">
        <authorList>
            <consortium name="Ensembl"/>
        </authorList>
    </citation>
    <scope>IDENTIFICATION</scope>
</reference>